<dbReference type="AlphaFoldDB" id="A0A8C2Y5H9"/>
<name>A0A8C2Y5H9_COTJA</name>
<organism evidence="1 2">
    <name type="scientific">Coturnix japonica</name>
    <name type="common">Japanese quail</name>
    <name type="synonym">Coturnix coturnix japonica</name>
    <dbReference type="NCBI Taxonomy" id="93934"/>
    <lineage>
        <taxon>Eukaryota</taxon>
        <taxon>Metazoa</taxon>
        <taxon>Chordata</taxon>
        <taxon>Craniata</taxon>
        <taxon>Vertebrata</taxon>
        <taxon>Euteleostomi</taxon>
        <taxon>Archelosauria</taxon>
        <taxon>Archosauria</taxon>
        <taxon>Dinosauria</taxon>
        <taxon>Saurischia</taxon>
        <taxon>Theropoda</taxon>
        <taxon>Coelurosauria</taxon>
        <taxon>Aves</taxon>
        <taxon>Neognathae</taxon>
        <taxon>Galloanserae</taxon>
        <taxon>Galliformes</taxon>
        <taxon>Phasianidae</taxon>
        <taxon>Perdicinae</taxon>
        <taxon>Coturnix</taxon>
    </lineage>
</organism>
<reference evidence="1" key="1">
    <citation type="submission" date="2025-08" db="UniProtKB">
        <authorList>
            <consortium name="Ensembl"/>
        </authorList>
    </citation>
    <scope>IDENTIFICATION</scope>
</reference>
<evidence type="ECO:0000313" key="1">
    <source>
        <dbReference type="Ensembl" id="ENSCJPP00005002017.1"/>
    </source>
</evidence>
<proteinExistence type="predicted"/>
<keyword evidence="2" id="KW-1185">Reference proteome</keyword>
<evidence type="ECO:0000313" key="2">
    <source>
        <dbReference type="Proteomes" id="UP000694412"/>
    </source>
</evidence>
<accession>A0A8C2Y5H9</accession>
<sequence>MGVGIHESPQTGLRWNNTNHVQTSTLKRNLYRTTIQYVLGLSEVYFLSSAALIAQHQEWDGAASAPSSGNWLWRALLCCGTREAARAQGWSPAAWPAFPRLLWGRLREILRSASPKMGIGFECWPASLLIVRLASIWGYHMGSSGQDSNLRVCGQLGRKYPT</sequence>
<reference evidence="1" key="2">
    <citation type="submission" date="2025-09" db="UniProtKB">
        <authorList>
            <consortium name="Ensembl"/>
        </authorList>
    </citation>
    <scope>IDENTIFICATION</scope>
</reference>
<dbReference type="Proteomes" id="UP000694412">
    <property type="component" value="Unassembled WGS sequence"/>
</dbReference>
<protein>
    <submittedName>
        <fullName evidence="1">Uncharacterized protein</fullName>
    </submittedName>
</protein>
<dbReference type="Ensembl" id="ENSCJPT00005003622.1">
    <property type="protein sequence ID" value="ENSCJPP00005002017.1"/>
    <property type="gene ID" value="ENSCJPG00005002180.1"/>
</dbReference>